<dbReference type="InterPro" id="IPR045886">
    <property type="entry name" value="ThiF/MoeB/HesA"/>
</dbReference>
<comment type="caution">
    <text evidence="13">The sequence shown here is derived from an EMBL/GenBank/DDBJ whole genome shotgun (WGS) entry which is preliminary data.</text>
</comment>
<accession>A0A443QHW1</accession>
<name>A0A443QHW1_9ACAR</name>
<dbReference type="InterPro" id="IPR035985">
    <property type="entry name" value="Ubiquitin-activating_enz"/>
</dbReference>
<dbReference type="GO" id="GO:0004792">
    <property type="term" value="F:thiosulfate-cyanide sulfurtransferase activity"/>
    <property type="evidence" value="ECO:0007669"/>
    <property type="project" value="TreeGrafter"/>
</dbReference>
<sequence length="402" mass="44095">MSSILRPDEVSRYSRQMILPQIGSEAQTKLKNTSVLIVGCGGLGSPSSQYLVGAGIGKLGLVDGDVVETSNLHRQVIHTEKNVGKPKAESAFEFLRSLNSNVEFEKLQLRISRANAIDIIKRYDIVLDATDNAVTRYLLSDACVICEKPLVSGAALRFEGQLTVYNYDETTPCYRCLFPTPPPLGAITNCSEGGVIGPVPGMIGTLQALEVIKIAIGIRPSFAGRMLLFDGLDGIFRTVKIRGRKKDCASCGENPSITTDLIDYNEFCQTPACDNSGGQSLKILTPEERIFALEYKNIIDDGIKHVLIDVRPENEVNVVKLDQSINIPLKKIQSNEGLQKVKELIENSNADKLIVMCRRGNASQIAVRFLKENLKSDKVEIKDIIGGITAWSQQVDPKVPVY</sequence>
<dbReference type="Gene3D" id="3.40.250.10">
    <property type="entry name" value="Rhodanese-like domain"/>
    <property type="match status" value="1"/>
</dbReference>
<keyword evidence="14" id="KW-1185">Reference proteome</keyword>
<dbReference type="SUPFAM" id="SSF69572">
    <property type="entry name" value="Activating enzymes of the ubiquitin-like proteins"/>
    <property type="match status" value="1"/>
</dbReference>
<dbReference type="InterPro" id="IPR036873">
    <property type="entry name" value="Rhodanese-like_dom_sf"/>
</dbReference>
<feature type="binding site" evidence="11">
    <location>
        <position position="42"/>
    </location>
    <ligand>
        <name>ATP</name>
        <dbReference type="ChEBI" id="CHEBI:30616"/>
    </ligand>
</feature>
<organism evidence="13 14">
    <name type="scientific">Dinothrombium tinctorium</name>
    <dbReference type="NCBI Taxonomy" id="1965070"/>
    <lineage>
        <taxon>Eukaryota</taxon>
        <taxon>Metazoa</taxon>
        <taxon>Ecdysozoa</taxon>
        <taxon>Arthropoda</taxon>
        <taxon>Chelicerata</taxon>
        <taxon>Arachnida</taxon>
        <taxon>Acari</taxon>
        <taxon>Acariformes</taxon>
        <taxon>Trombidiformes</taxon>
        <taxon>Prostigmata</taxon>
        <taxon>Anystina</taxon>
        <taxon>Parasitengona</taxon>
        <taxon>Trombidioidea</taxon>
        <taxon>Trombidiidae</taxon>
        <taxon>Dinothrombium</taxon>
    </lineage>
</organism>
<feature type="active site" description="Cysteine persulfide intermediate; for sulfurtransferase activity" evidence="11">
    <location>
        <position position="357"/>
    </location>
</feature>
<feature type="binding site" evidence="11">
    <location>
        <position position="251"/>
    </location>
    <ligand>
        <name>Zn(2+)</name>
        <dbReference type="ChEBI" id="CHEBI:29105"/>
    </ligand>
</feature>
<comment type="similarity">
    <text evidence="11">In the N-terminal section; belongs to the HesA/MoeB/ThiF family. UBA4 subfamily.</text>
</comment>
<feature type="binding site" evidence="11">
    <location>
        <position position="87"/>
    </location>
    <ligand>
        <name>ATP</name>
        <dbReference type="ChEBI" id="CHEBI:30616"/>
    </ligand>
</feature>
<feature type="binding site" evidence="11">
    <location>
        <position position="63"/>
    </location>
    <ligand>
        <name>ATP</name>
        <dbReference type="ChEBI" id="CHEBI:30616"/>
    </ligand>
</feature>
<feature type="binding site" evidence="11">
    <location>
        <position position="173"/>
    </location>
    <ligand>
        <name>Zn(2+)</name>
        <dbReference type="ChEBI" id="CHEBI:29105"/>
    </ligand>
</feature>
<protein>
    <recommendedName>
        <fullName evidence="11">Adenylyltransferase and sulfurtransferase MOCS3 homolog</fullName>
    </recommendedName>
    <alternativeName>
        <fullName evidence="11">UBA4 homolog</fullName>
    </alternativeName>
    <alternativeName>
        <fullName evidence="11">Ubiquitin-like protein activator 4 homolog</fullName>
    </alternativeName>
    <domain>
        <recommendedName>
            <fullName evidence="11">Adenylyltransferase</fullName>
            <ecNumber evidence="11">2.7.7.-</ecNumber>
        </recommendedName>
    </domain>
    <domain>
        <recommendedName>
            <fullName evidence="11">Sulfurtransferase</fullName>
            <ecNumber evidence="11">2.8.1.-</ecNumber>
        </recommendedName>
    </domain>
</protein>
<dbReference type="FunFam" id="3.40.50.720:FF:000033">
    <property type="entry name" value="Adenylyltransferase and sulfurtransferase MOCS3"/>
    <property type="match status" value="1"/>
</dbReference>
<evidence type="ECO:0000256" key="11">
    <source>
        <dbReference type="HAMAP-Rule" id="MF_03049"/>
    </source>
</evidence>
<feature type="binding site" evidence="11">
    <location>
        <begin position="131"/>
        <end position="132"/>
    </location>
    <ligand>
        <name>ATP</name>
        <dbReference type="ChEBI" id="CHEBI:30616"/>
    </ligand>
</feature>
<dbReference type="EC" id="2.7.7.-" evidence="11"/>
<evidence type="ECO:0000256" key="8">
    <source>
        <dbReference type="ARBA" id="ARBA00022840"/>
    </source>
</evidence>
<keyword evidence="7 11" id="KW-0862">Zinc</keyword>
<comment type="subcellular location">
    <subcellularLocation>
        <location evidence="1">Cytoplasm</location>
        <location evidence="1">Cytosol</location>
    </subcellularLocation>
</comment>
<dbReference type="PANTHER" id="PTHR10953">
    <property type="entry name" value="UBIQUITIN-ACTIVATING ENZYME E1"/>
    <property type="match status" value="1"/>
</dbReference>
<keyword evidence="10 11" id="KW-0511">Multifunctional enzyme</keyword>
<dbReference type="GO" id="GO:0005524">
    <property type="term" value="F:ATP binding"/>
    <property type="evidence" value="ECO:0007669"/>
    <property type="project" value="UniProtKB-KW"/>
</dbReference>
<evidence type="ECO:0000256" key="5">
    <source>
        <dbReference type="ARBA" id="ARBA00022723"/>
    </source>
</evidence>
<dbReference type="PROSITE" id="PS50206">
    <property type="entry name" value="RHODANESE_3"/>
    <property type="match status" value="1"/>
</dbReference>
<comment type="pathway">
    <text evidence="11">tRNA modification; 5-methoxycarbonylmethyl-2-thiouridine-tRNA biosynthesis.</text>
</comment>
<dbReference type="InterPro" id="IPR028885">
    <property type="entry name" value="MOCS3/Uba4"/>
</dbReference>
<keyword evidence="5 11" id="KW-0479">Metal-binding</keyword>
<keyword evidence="4 11" id="KW-0819">tRNA processing</keyword>
<dbReference type="PANTHER" id="PTHR10953:SF102">
    <property type="entry name" value="ADENYLYLTRANSFERASE AND SULFURTRANSFERASE MOCS3"/>
    <property type="match status" value="1"/>
</dbReference>
<dbReference type="STRING" id="1965070.A0A443QHW1"/>
<keyword evidence="8 11" id="KW-0067">ATP-binding</keyword>
<dbReference type="Gene3D" id="3.40.50.720">
    <property type="entry name" value="NAD(P)-binding Rossmann-like Domain"/>
    <property type="match status" value="1"/>
</dbReference>
<evidence type="ECO:0000256" key="4">
    <source>
        <dbReference type="ARBA" id="ARBA00022694"/>
    </source>
</evidence>
<evidence type="ECO:0000256" key="1">
    <source>
        <dbReference type="ARBA" id="ARBA00004514"/>
    </source>
</evidence>
<evidence type="ECO:0000256" key="2">
    <source>
        <dbReference type="ARBA" id="ARBA00022490"/>
    </source>
</evidence>
<keyword evidence="2 11" id="KW-0963">Cytoplasm</keyword>
<dbReference type="GO" id="GO:0032447">
    <property type="term" value="P:protein urmylation"/>
    <property type="evidence" value="ECO:0007669"/>
    <property type="project" value="TreeGrafter"/>
</dbReference>
<feature type="active site" description="Glycyl thioester intermediate; for adenylyltransferase activity" evidence="11">
    <location>
        <position position="190"/>
    </location>
</feature>
<dbReference type="GO" id="GO:0006777">
    <property type="term" value="P:Mo-molybdopterin cofactor biosynthetic process"/>
    <property type="evidence" value="ECO:0007669"/>
    <property type="project" value="UniProtKB-UniRule"/>
</dbReference>
<comment type="cofactor">
    <cofactor evidence="11">
        <name>Zn(2+)</name>
        <dbReference type="ChEBI" id="CHEBI:29105"/>
    </cofactor>
    <text evidence="11">Binds 1 zinc ion per subunit.</text>
</comment>
<reference evidence="13 14" key="1">
    <citation type="journal article" date="2018" name="Gigascience">
        <title>Genomes of trombidid mites reveal novel predicted allergens and laterally-transferred genes associated with secondary metabolism.</title>
        <authorList>
            <person name="Dong X."/>
            <person name="Chaisiri K."/>
            <person name="Xia D."/>
            <person name="Armstrong S.D."/>
            <person name="Fang Y."/>
            <person name="Donnelly M.J."/>
            <person name="Kadowaki T."/>
            <person name="McGarry J.W."/>
            <person name="Darby A.C."/>
            <person name="Makepeace B.L."/>
        </authorList>
    </citation>
    <scope>NUCLEOTIDE SEQUENCE [LARGE SCALE GENOMIC DNA]</scope>
    <source>
        <strain evidence="13">UoL-WK</strain>
    </source>
</reference>
<evidence type="ECO:0000256" key="3">
    <source>
        <dbReference type="ARBA" id="ARBA00022679"/>
    </source>
</evidence>
<keyword evidence="9 11" id="KW-0501">Molybdenum cofactor biosynthesis</keyword>
<feature type="binding site" evidence="11">
    <location>
        <begin position="70"/>
        <end position="74"/>
    </location>
    <ligand>
        <name>ATP</name>
        <dbReference type="ChEBI" id="CHEBI:30616"/>
    </ligand>
</feature>
<dbReference type="CDD" id="cd00757">
    <property type="entry name" value="ThiF_MoeB_HesA_family"/>
    <property type="match status" value="1"/>
</dbReference>
<dbReference type="InterPro" id="IPR000594">
    <property type="entry name" value="ThiF_NAD_FAD-bd"/>
</dbReference>
<evidence type="ECO:0000259" key="12">
    <source>
        <dbReference type="PROSITE" id="PS50206"/>
    </source>
</evidence>
<dbReference type="Pfam" id="PF00581">
    <property type="entry name" value="Rhodanese"/>
    <property type="match status" value="1"/>
</dbReference>
<keyword evidence="3 11" id="KW-0808">Transferase</keyword>
<dbReference type="GO" id="GO:0070566">
    <property type="term" value="F:adenylyltransferase activity"/>
    <property type="evidence" value="ECO:0007669"/>
    <property type="project" value="InterPro"/>
</dbReference>
<evidence type="ECO:0000256" key="7">
    <source>
        <dbReference type="ARBA" id="ARBA00022833"/>
    </source>
</evidence>
<dbReference type="FunFam" id="3.40.250.10:FF:000014">
    <property type="entry name" value="Adenylyltransferase and sulfurtransferase MOCS3"/>
    <property type="match status" value="1"/>
</dbReference>
<keyword evidence="6 11" id="KW-0547">Nucleotide-binding</keyword>
<dbReference type="AlphaFoldDB" id="A0A443QHW1"/>
<evidence type="ECO:0000313" key="13">
    <source>
        <dbReference type="EMBL" id="RWS02620.1"/>
    </source>
</evidence>
<dbReference type="SMART" id="SM00450">
    <property type="entry name" value="RHOD"/>
    <property type="match status" value="1"/>
</dbReference>
<feature type="binding site" evidence="11">
    <location>
        <position position="248"/>
    </location>
    <ligand>
        <name>Zn(2+)</name>
        <dbReference type="ChEBI" id="CHEBI:29105"/>
    </ligand>
</feature>
<evidence type="ECO:0000313" key="14">
    <source>
        <dbReference type="Proteomes" id="UP000285301"/>
    </source>
</evidence>
<evidence type="ECO:0000256" key="6">
    <source>
        <dbReference type="ARBA" id="ARBA00022741"/>
    </source>
</evidence>
<comment type="function">
    <text evidence="11">Plays a central role in 2-thiolation of mcm(5)S(2)U at tRNA wobble positions of cytosolic tRNA(Lys), tRNA(Glu) and tRNA(Gln). Acts by mediating the C-terminal thiocarboxylation of the sulfur carrier URM1. Its N-terminus first activates URM1 as acyl-adenylate (-COAMP), then the persulfide sulfur on the catalytic cysteine is transferred to URM1 to form thiocarboxylation (-COSH) of its C-terminus. The reaction probably involves hydrogen sulfide that is generated from the persulfide intermediate and that acts as nucleophile towards URM1. Subsequently, a transient disulfide bond is formed. Does not use thiosulfate as sulfur donor; NFS1 probably acting as a sulfur donor for thiocarboxylation reactions.</text>
</comment>
<dbReference type="GO" id="GO:0046872">
    <property type="term" value="F:metal ion binding"/>
    <property type="evidence" value="ECO:0007669"/>
    <property type="project" value="UniProtKB-KW"/>
</dbReference>
<dbReference type="EMBL" id="NCKU01007459">
    <property type="protein sequence ID" value="RWS02620.1"/>
    <property type="molecule type" value="Genomic_DNA"/>
</dbReference>
<dbReference type="GO" id="GO:0002143">
    <property type="term" value="P:tRNA wobble position uridine thiolation"/>
    <property type="evidence" value="ECO:0007669"/>
    <property type="project" value="InterPro"/>
</dbReference>
<dbReference type="GO" id="GO:0042292">
    <property type="term" value="F:URM1 activating enzyme activity"/>
    <property type="evidence" value="ECO:0007669"/>
    <property type="project" value="TreeGrafter"/>
</dbReference>
<feature type="domain" description="Rhodanese" evidence="12">
    <location>
        <begin position="301"/>
        <end position="400"/>
    </location>
</feature>
<dbReference type="HAMAP" id="MF_03049">
    <property type="entry name" value="MOCS3_Uba4"/>
    <property type="match status" value="1"/>
</dbReference>
<feature type="binding site" evidence="11">
    <location>
        <position position="176"/>
    </location>
    <ligand>
        <name>Zn(2+)</name>
        <dbReference type="ChEBI" id="CHEBI:29105"/>
    </ligand>
</feature>
<evidence type="ECO:0000256" key="9">
    <source>
        <dbReference type="ARBA" id="ARBA00023150"/>
    </source>
</evidence>
<dbReference type="OrthoDB" id="10261062at2759"/>
<dbReference type="EC" id="2.8.1.-" evidence="11"/>
<proteinExistence type="inferred from homology"/>
<gene>
    <name evidence="13" type="ORF">B4U79_14539</name>
</gene>
<keyword evidence="13" id="KW-0548">Nucleotidyltransferase</keyword>
<evidence type="ECO:0000256" key="10">
    <source>
        <dbReference type="ARBA" id="ARBA00023268"/>
    </source>
</evidence>
<dbReference type="Pfam" id="PF00899">
    <property type="entry name" value="ThiF"/>
    <property type="match status" value="1"/>
</dbReference>
<dbReference type="Proteomes" id="UP000285301">
    <property type="component" value="Unassembled WGS sequence"/>
</dbReference>
<dbReference type="NCBIfam" id="NF004281">
    <property type="entry name" value="PRK05690.1"/>
    <property type="match status" value="1"/>
</dbReference>
<dbReference type="GO" id="GO:0005829">
    <property type="term" value="C:cytosol"/>
    <property type="evidence" value="ECO:0007669"/>
    <property type="project" value="UniProtKB-SubCell"/>
</dbReference>
<dbReference type="UniPathway" id="UPA00988"/>
<dbReference type="InterPro" id="IPR001763">
    <property type="entry name" value="Rhodanese-like_dom"/>
</dbReference>